<proteinExistence type="predicted"/>
<keyword evidence="1" id="KW-1133">Transmembrane helix</keyword>
<evidence type="ECO:0000313" key="2">
    <source>
        <dbReference type="EMBL" id="KYN39467.1"/>
    </source>
</evidence>
<name>A0A195FGV3_9HYME</name>
<protein>
    <submittedName>
        <fullName evidence="2">Uncharacterized protein</fullName>
    </submittedName>
</protein>
<reference evidence="2 3" key="1">
    <citation type="submission" date="2016-03" db="EMBL/GenBank/DDBJ databases">
        <title>Trachymyrmex septentrionalis WGS genome.</title>
        <authorList>
            <person name="Nygaard S."/>
            <person name="Hu H."/>
            <person name="Boomsma J."/>
            <person name="Zhang G."/>
        </authorList>
    </citation>
    <scope>NUCLEOTIDE SEQUENCE [LARGE SCALE GENOMIC DNA]</scope>
    <source>
        <strain evidence="2">Tsep2-gDNA-1</strain>
        <tissue evidence="2">Whole body</tissue>
    </source>
</reference>
<accession>A0A195FGV3</accession>
<keyword evidence="1" id="KW-0812">Transmembrane</keyword>
<evidence type="ECO:0000313" key="3">
    <source>
        <dbReference type="Proteomes" id="UP000078541"/>
    </source>
</evidence>
<dbReference type="Proteomes" id="UP000078541">
    <property type="component" value="Unassembled WGS sequence"/>
</dbReference>
<feature type="transmembrane region" description="Helical" evidence="1">
    <location>
        <begin position="40"/>
        <end position="64"/>
    </location>
</feature>
<dbReference type="AlphaFoldDB" id="A0A195FGV3"/>
<keyword evidence="1" id="KW-0472">Membrane</keyword>
<gene>
    <name evidence="2" type="ORF">ALC56_05960</name>
</gene>
<sequence>MKQQWSISENNIELLEEGLYQEKQKCIKRIIFKTNCCTQFILYLKLILLLELILFFGWGCYIISQTYLSKVIKNEATCITLEKYPPVTELLSEIQESRPIAEIPAIFVKPEIIDKKNNLLEGTEFTEDQNLMQNEAIATDAISMVQTNFQNSDNGQRDNKVEIYNVNRLLATLLSENLIHNEKFMKNSVSEKFSSIEFTDEDINTYKKNNFLYHVQFLQKLRDTSKVKVVNDLKKFKNINDFIKDADYLILKSEENHALDAPNNPESVEFNVALTSNLENSVDNAIGYTDLTLRDLKFSDLIKDAVQDNSNEDSTLSDETNEQAKRLKPIDLDFVMYPFYEFHESSDIPVKDSNKASFTFQPILEEEISKQVKNKPNDDIDKRNENIHNTNDSDMLMSASAFENQDYLDTSVITMQSTEEQHSSEDIEKIIENKMYEESVQPTIQDSVEFSTSNVDKFQWFNVPPRFADLERKDISKSDEVSPLFWDTYKEDVDDVISESQCEITIKMGILKVKCPTIKFDKEWNFTSSEMPPTDIPKVTDFGDIFDAFLHTQCDEDANEQLQIENISNEDFNKQVRTLQDSRSKIIDLIELQKSTIIANDASMNVFDMAFIDPSDSGNSDENFAFYNFPFYESNEEEAKHIRRVASSISKFSSNTVDSNKERNLFFDISDTHQQEQLKINKDYSVPDNSETFLEILEHFYNLEKNLTSQFKNEISNIMAQYLPKSSYENNYPNDICNIIRYVRSISQHSWYEQYAIRKFLEYLQNPDYPYITEDYYHQKK</sequence>
<organism evidence="2 3">
    <name type="scientific">Trachymyrmex septentrionalis</name>
    <dbReference type="NCBI Taxonomy" id="34720"/>
    <lineage>
        <taxon>Eukaryota</taxon>
        <taxon>Metazoa</taxon>
        <taxon>Ecdysozoa</taxon>
        <taxon>Arthropoda</taxon>
        <taxon>Hexapoda</taxon>
        <taxon>Insecta</taxon>
        <taxon>Pterygota</taxon>
        <taxon>Neoptera</taxon>
        <taxon>Endopterygota</taxon>
        <taxon>Hymenoptera</taxon>
        <taxon>Apocrita</taxon>
        <taxon>Aculeata</taxon>
        <taxon>Formicoidea</taxon>
        <taxon>Formicidae</taxon>
        <taxon>Myrmicinae</taxon>
        <taxon>Trachymyrmex</taxon>
    </lineage>
</organism>
<evidence type="ECO:0000256" key="1">
    <source>
        <dbReference type="SAM" id="Phobius"/>
    </source>
</evidence>
<dbReference type="EMBL" id="KQ981606">
    <property type="protein sequence ID" value="KYN39467.1"/>
    <property type="molecule type" value="Genomic_DNA"/>
</dbReference>
<keyword evidence="3" id="KW-1185">Reference proteome</keyword>